<gene>
    <name evidence="3" type="ORF">EX895_002172</name>
</gene>
<dbReference type="PANTHER" id="PTHR21581">
    <property type="entry name" value="D-ALANYL-D-ALANINE CARBOXYPEPTIDASE"/>
    <property type="match status" value="1"/>
</dbReference>
<dbReference type="GeneID" id="40725067"/>
<dbReference type="GO" id="GO:0030008">
    <property type="term" value="C:TRAPP complex"/>
    <property type="evidence" value="ECO:0007669"/>
    <property type="project" value="TreeGrafter"/>
</dbReference>
<evidence type="ECO:0000256" key="1">
    <source>
        <dbReference type="RuleBase" id="RU000487"/>
    </source>
</evidence>
<feature type="compositionally biased region" description="Acidic residues" evidence="2">
    <location>
        <begin position="85"/>
        <end position="100"/>
    </location>
</feature>
<keyword evidence="4" id="KW-1185">Reference proteome</keyword>
<dbReference type="Proteomes" id="UP000306050">
    <property type="component" value="Chromosome SGRAM_13"/>
</dbReference>
<feature type="region of interest" description="Disordered" evidence="2">
    <location>
        <begin position="907"/>
        <end position="939"/>
    </location>
</feature>
<dbReference type="GO" id="GO:0005794">
    <property type="term" value="C:Golgi apparatus"/>
    <property type="evidence" value="ECO:0007669"/>
    <property type="project" value="TreeGrafter"/>
</dbReference>
<feature type="region of interest" description="Disordered" evidence="2">
    <location>
        <begin position="669"/>
        <end position="766"/>
    </location>
</feature>
<dbReference type="Gene3D" id="3.30.420.40">
    <property type="match status" value="3"/>
</dbReference>
<dbReference type="KEGG" id="sgra:EX895_002172"/>
<feature type="compositionally biased region" description="Low complexity" evidence="2">
    <location>
        <begin position="923"/>
        <end position="935"/>
    </location>
</feature>
<protein>
    <submittedName>
        <fullName evidence="3">Uncharacterized protein</fullName>
    </submittedName>
</protein>
<sequence length="1390" mass="148636">MPPKKVSLPANPPADPSQNIPLQYTTFFSVAPLNAKNVSSSYLKTEAQTWISRSQAAVQSQGHAKKRRLDALKDGADAADASVNMDEDDDLEAEEGEMEAAENTPAHRTIVIHPGSQNLRLGRATDLFPISLPNVLARRAKKAAPTQSGADSKDTETKAQNVEDEDVDMADKQEVDAAKASTDASEEEEEEEAAKSLRKNPRRSAANGTSSEKPSSSSSAAIPDDPVSPNKPSLNEGIDAIRNDLRAIMRQEKLRSVGNAKNLAANYNDSSQPEDVPEHNDLFGLEWTDEDVDGENDILVGEQALRLASFSQPKTAEPKQLQQRRQQQQQLSAVKTLSPPDPARPWTLFRPFKRGTLDLNAYEKHYGASAAVQALLGDVRTILEHAITSPPEDTEARQEMGKVAPIGLGIPREEFGSCTVILIVPDLFCRSDVKALVELLLVDMGFAQACIQQESVCATFGAGLSSGCVVDMGSEKISISCVEEGLILPETRVQLAYGGNDLTNFLAELFLRAKFPYRELDYRSSIADSLLIDDLKRKLVTLNPADVGLNIHDFYLRLPSRPTMKYLFRTYDELIMGPMSLFDPAVFDLDGKPRIKGKAEAVSKKEEEGQDEGIAEDLTELSVLHGLDVPVTGAMISCVQHLLPAPPAPAAQPAATAAAITANAGTDTAAAGSEVGTPAPPADVKGKMDASGSAVPSRAVSPSATTKADAGGADGSLLPSADASARPSPTPQPSSIGGGGGAGGATVATVEDPGPPAPAGPTVDIPYEASKTSLDQAILNSLLTSIGQVGPAGDERLRKMSNNILCVGGTARIPGLGAALEARLTAMLGNHFSVTTGDANNAPKVTVIPPPRDMDPQVMAWKGMSVFARLEAASQELLLMMDDTRSTTQAFGSNATFDPLAVAPAFARKPSSNVPPTEPQHPAQASTSASSASDSARTRFSVPELGDASLMGELPTTDPLSILLQKHLPPHVRPPRDLSGIWHTSSGPTTTEINAPSNEIPDPFAPGNDPEVETINADTVRQGAASNSWRKIASLARSKLEAYSNVERQRLVQQQQQLVDAPPTHDQEMDVRQVLEWWSIRLYALARLKLYSMLRTELAALWQVLSTTRVHEGSQVVLADTEDVPFTLRVLKATEPKYRGEVRTTLEQYTLLIQLCKRNMRRSKAFARATAKDGDGGVEGEVRKWRGRAERVGLMLAFTLSEAKDYAGAIEVMTPLVESSLRLDEARASDVEGHIQLVAVASRLWIQAGDLSFASTLLDRAEALLPTPIPPTLTAQLNHTRSLIHAISGDFSAASSLLPSNPSTPAEHLNAAIITFYAAHLDASLSQLEQLLSSHPHAIASADAVVFNLATLYELGQGSESQAVAKKRELLDKVAKFAGEPGVSGSSFKL</sequence>
<dbReference type="EMBL" id="SRRM01000006">
    <property type="protein sequence ID" value="TKY88931.1"/>
    <property type="molecule type" value="Genomic_DNA"/>
</dbReference>
<evidence type="ECO:0000313" key="4">
    <source>
        <dbReference type="Proteomes" id="UP000306050"/>
    </source>
</evidence>
<dbReference type="Gene3D" id="3.90.640.10">
    <property type="entry name" value="Actin, Chain A, domain 4"/>
    <property type="match status" value="1"/>
</dbReference>
<comment type="caution">
    <text evidence="3">The sequence shown here is derived from an EMBL/GenBank/DDBJ whole genome shotgun (WGS) entry which is preliminary data.</text>
</comment>
<dbReference type="RefSeq" id="XP_029740916.1">
    <property type="nucleotide sequence ID" value="XM_029882771.1"/>
</dbReference>
<feature type="compositionally biased region" description="Low complexity" evidence="2">
    <location>
        <begin position="210"/>
        <end position="228"/>
    </location>
</feature>
<feature type="compositionally biased region" description="Low complexity" evidence="2">
    <location>
        <begin position="320"/>
        <end position="331"/>
    </location>
</feature>
<feature type="region of interest" description="Disordered" evidence="2">
    <location>
        <begin position="139"/>
        <end position="237"/>
    </location>
</feature>
<feature type="compositionally biased region" description="Low complexity" evidence="2">
    <location>
        <begin position="690"/>
        <end position="711"/>
    </location>
</feature>
<feature type="region of interest" description="Disordered" evidence="2">
    <location>
        <begin position="312"/>
        <end position="338"/>
    </location>
</feature>
<dbReference type="SUPFAM" id="SSF53067">
    <property type="entry name" value="Actin-like ATPase domain"/>
    <property type="match status" value="1"/>
</dbReference>
<evidence type="ECO:0000256" key="2">
    <source>
        <dbReference type="SAM" id="MobiDB-lite"/>
    </source>
</evidence>
<dbReference type="PANTHER" id="PTHR21581:SF6">
    <property type="entry name" value="TRAFFICKING PROTEIN PARTICLE COMPLEX SUBUNIT 12"/>
    <property type="match status" value="1"/>
</dbReference>
<dbReference type="SMART" id="SM00268">
    <property type="entry name" value="ACTIN"/>
    <property type="match status" value="1"/>
</dbReference>
<name>A0A4U7KW72_9BASI</name>
<dbReference type="InterPro" id="IPR043129">
    <property type="entry name" value="ATPase_NBD"/>
</dbReference>
<dbReference type="OrthoDB" id="5572108at2759"/>
<feature type="region of interest" description="Disordered" evidence="2">
    <location>
        <begin position="75"/>
        <end position="109"/>
    </location>
</feature>
<comment type="similarity">
    <text evidence="1">Belongs to the actin family.</text>
</comment>
<evidence type="ECO:0000313" key="3">
    <source>
        <dbReference type="EMBL" id="TKY88931.1"/>
    </source>
</evidence>
<organism evidence="3 4">
    <name type="scientific">Sporisorium graminicola</name>
    <dbReference type="NCBI Taxonomy" id="280036"/>
    <lineage>
        <taxon>Eukaryota</taxon>
        <taxon>Fungi</taxon>
        <taxon>Dikarya</taxon>
        <taxon>Basidiomycota</taxon>
        <taxon>Ustilaginomycotina</taxon>
        <taxon>Ustilaginomycetes</taxon>
        <taxon>Ustilaginales</taxon>
        <taxon>Ustilaginaceae</taxon>
        <taxon>Sporisorium</taxon>
    </lineage>
</organism>
<dbReference type="InterPro" id="IPR004000">
    <property type="entry name" value="Actin"/>
</dbReference>
<dbReference type="CDD" id="cd10206">
    <property type="entry name" value="ASKHA_NBD_Arp8-like"/>
    <property type="match status" value="1"/>
</dbReference>
<proteinExistence type="inferred from homology"/>
<reference evidence="3 4" key="1">
    <citation type="submission" date="2019-05" db="EMBL/GenBank/DDBJ databases">
        <title>Sporisorium graminicola CBS 10092 draft sequencing and annotation.</title>
        <authorList>
            <person name="Solano-Gonzalez S."/>
            <person name="Caddick M.X."/>
            <person name="Darby A."/>
        </authorList>
    </citation>
    <scope>NUCLEOTIDE SEQUENCE [LARGE SCALE GENOMIC DNA]</scope>
    <source>
        <strain evidence="3 4">CBS 10092</strain>
    </source>
</reference>
<dbReference type="Pfam" id="PF00022">
    <property type="entry name" value="Actin"/>
    <property type="match status" value="1"/>
</dbReference>
<accession>A0A4U7KW72</accession>